<dbReference type="EC" id="1.1.1.179" evidence="3"/>
<evidence type="ECO:0000256" key="1">
    <source>
        <dbReference type="ARBA" id="ARBA00010928"/>
    </source>
</evidence>
<dbReference type="SUPFAM" id="SSF55347">
    <property type="entry name" value="Glyceraldehyde-3-phosphate dehydrogenase-like, C-terminal domain"/>
    <property type="match status" value="1"/>
</dbReference>
<dbReference type="Proteomes" id="UP000012174">
    <property type="component" value="Unassembled WGS sequence"/>
</dbReference>
<keyword evidence="2" id="KW-0560">Oxidoreductase</keyword>
<dbReference type="InterPro" id="IPR050984">
    <property type="entry name" value="Gfo/Idh/MocA_domain"/>
</dbReference>
<accession>M7SGF2</accession>
<dbReference type="PANTHER" id="PTHR22604">
    <property type="entry name" value="OXIDOREDUCTASES"/>
    <property type="match status" value="1"/>
</dbReference>
<dbReference type="GO" id="GO:0047837">
    <property type="term" value="F:D-xylose 1-dehydrogenase (NADP+) activity"/>
    <property type="evidence" value="ECO:0007669"/>
    <property type="project" value="UniProtKB-EC"/>
</dbReference>
<proteinExistence type="inferred from homology"/>
<gene>
    <name evidence="7" type="ORF">UCREL1_9837</name>
</gene>
<dbReference type="GO" id="GO:0000166">
    <property type="term" value="F:nucleotide binding"/>
    <property type="evidence" value="ECO:0007669"/>
    <property type="project" value="InterPro"/>
</dbReference>
<evidence type="ECO:0000259" key="6">
    <source>
        <dbReference type="Pfam" id="PF01408"/>
    </source>
</evidence>
<organism evidence="7 8">
    <name type="scientific">Eutypa lata (strain UCR-EL1)</name>
    <name type="common">Grapevine dieback disease fungus</name>
    <name type="synonym">Eutypa armeniacae</name>
    <dbReference type="NCBI Taxonomy" id="1287681"/>
    <lineage>
        <taxon>Eukaryota</taxon>
        <taxon>Fungi</taxon>
        <taxon>Dikarya</taxon>
        <taxon>Ascomycota</taxon>
        <taxon>Pezizomycotina</taxon>
        <taxon>Sordariomycetes</taxon>
        <taxon>Xylariomycetidae</taxon>
        <taxon>Xylariales</taxon>
        <taxon>Diatrypaceae</taxon>
        <taxon>Eutypa</taxon>
    </lineage>
</organism>
<keyword evidence="8" id="KW-1185">Reference proteome</keyword>
<dbReference type="OrthoDB" id="6417021at2759"/>
<dbReference type="Pfam" id="PF01408">
    <property type="entry name" value="GFO_IDH_MocA"/>
    <property type="match status" value="1"/>
</dbReference>
<evidence type="ECO:0000256" key="2">
    <source>
        <dbReference type="ARBA" id="ARBA00023002"/>
    </source>
</evidence>
<dbReference type="Gene3D" id="3.30.360.10">
    <property type="entry name" value="Dihydrodipicolinate Reductase, domain 2"/>
    <property type="match status" value="1"/>
</dbReference>
<evidence type="ECO:0000256" key="4">
    <source>
        <dbReference type="ARBA" id="ARBA00042988"/>
    </source>
</evidence>
<dbReference type="InterPro" id="IPR036291">
    <property type="entry name" value="NAD(P)-bd_dom_sf"/>
</dbReference>
<reference evidence="8" key="1">
    <citation type="journal article" date="2013" name="Genome Announc.">
        <title>Draft genome sequence of the grapevine dieback fungus Eutypa lata UCR-EL1.</title>
        <authorList>
            <person name="Blanco-Ulate B."/>
            <person name="Rolshausen P.E."/>
            <person name="Cantu D."/>
        </authorList>
    </citation>
    <scope>NUCLEOTIDE SEQUENCE [LARGE SCALE GENOMIC DNA]</scope>
    <source>
        <strain evidence="8">UCR-EL1</strain>
    </source>
</reference>
<name>M7SGF2_EUTLA</name>
<dbReference type="eggNOG" id="KOG2741">
    <property type="taxonomic scope" value="Eukaryota"/>
</dbReference>
<dbReference type="PANTHER" id="PTHR22604:SF105">
    <property type="entry name" value="TRANS-1,2-DIHYDROBENZENE-1,2-DIOL DEHYDROGENASE"/>
    <property type="match status" value="1"/>
</dbReference>
<dbReference type="AlphaFoldDB" id="M7SGF2"/>
<sequence>MAGLFDLAKRNWQIRNPPNVVAKSADPLKFGILGAADIAPMALITPAKTHPDVVIYAVAARDRDKAQTYAQKHGITEVKATYQDILDDPKIDCVYIPLPNGLHFEWALRALKAGKHVLLEKPSVNNTEEAKALFQHKLLSAPSAPVLLEAAHYLFHPAWTKFLTYITPSEVESAKAVLWVPRWQFSADDIRYRYELGGGALMDLGAYTASSLVHIFGAVAEECEECVTESGSYDAKCDRLYRVKYRFPGGGYGEMQGDLKAPLDHLSPDIHVSHRAVVVPPDVAGIQVPDGHEVRRTRKVKFATFVQPAFMHSISVDDSFELRKIGDAASIKTWKSNNMIKAYTFRDAGLDQPGEPYWTTYRYQLEQFANKVRRLEVKQWVPGEDSIKTMRMIDMAYTKSGLPLRKTSEYISQS</sequence>
<dbReference type="EMBL" id="KB707256">
    <property type="protein sequence ID" value="EMR63222.1"/>
    <property type="molecule type" value="Genomic_DNA"/>
</dbReference>
<dbReference type="HOGENOM" id="CLU_023194_5_2_1"/>
<evidence type="ECO:0000313" key="8">
    <source>
        <dbReference type="Proteomes" id="UP000012174"/>
    </source>
</evidence>
<dbReference type="Gene3D" id="3.40.50.720">
    <property type="entry name" value="NAD(P)-binding Rossmann-like Domain"/>
    <property type="match status" value="1"/>
</dbReference>
<dbReference type="KEGG" id="ela:UCREL1_9837"/>
<comment type="catalytic activity">
    <reaction evidence="5">
        <text>D-xylose + NADP(+) = D-xylono-1,5-lactone + NADPH + H(+)</text>
        <dbReference type="Rhea" id="RHEA:22000"/>
        <dbReference type="ChEBI" id="CHEBI:15378"/>
        <dbReference type="ChEBI" id="CHEBI:15867"/>
        <dbReference type="ChEBI" id="CHEBI:53455"/>
        <dbReference type="ChEBI" id="CHEBI:57783"/>
        <dbReference type="ChEBI" id="CHEBI:58349"/>
        <dbReference type="EC" id="1.1.1.179"/>
    </reaction>
</comment>
<dbReference type="InterPro" id="IPR000683">
    <property type="entry name" value="Gfo/Idh/MocA-like_OxRdtase_N"/>
</dbReference>
<evidence type="ECO:0000256" key="5">
    <source>
        <dbReference type="ARBA" id="ARBA00049233"/>
    </source>
</evidence>
<protein>
    <recommendedName>
        <fullName evidence="3">D-xylose 1-dehydrogenase (NADP(+), D-xylono-1,5-lactone-forming)</fullName>
        <ecNumber evidence="3">1.1.1.179</ecNumber>
    </recommendedName>
    <alternativeName>
        <fullName evidence="4">D-xylose-NADP dehydrogenase</fullName>
    </alternativeName>
</protein>
<dbReference type="SUPFAM" id="SSF51735">
    <property type="entry name" value="NAD(P)-binding Rossmann-fold domains"/>
    <property type="match status" value="1"/>
</dbReference>
<feature type="domain" description="Gfo/Idh/MocA-like oxidoreductase N-terminal" evidence="6">
    <location>
        <begin position="28"/>
        <end position="135"/>
    </location>
</feature>
<evidence type="ECO:0000313" key="7">
    <source>
        <dbReference type="EMBL" id="EMR63222.1"/>
    </source>
</evidence>
<dbReference type="OMA" id="YQFHPAW"/>
<evidence type="ECO:0000256" key="3">
    <source>
        <dbReference type="ARBA" id="ARBA00038984"/>
    </source>
</evidence>
<comment type="similarity">
    <text evidence="1">Belongs to the Gfo/Idh/MocA family.</text>
</comment>